<protein>
    <recommendedName>
        <fullName evidence="10">Cationic amino acid transporter C-terminal domain-containing protein</fullName>
    </recommendedName>
</protein>
<dbReference type="PANTHER" id="PTHR43243">
    <property type="entry name" value="INNER MEMBRANE TRANSPORTER YGJI-RELATED"/>
    <property type="match status" value="1"/>
</dbReference>
<feature type="transmembrane region" description="Helical" evidence="7">
    <location>
        <begin position="56"/>
        <end position="77"/>
    </location>
</feature>
<dbReference type="PhylomeDB" id="A0A0G4ENW6"/>
<feature type="transmembrane region" description="Helical" evidence="7">
    <location>
        <begin position="211"/>
        <end position="235"/>
    </location>
</feature>
<feature type="region of interest" description="Disordered" evidence="6">
    <location>
        <begin position="1"/>
        <end position="24"/>
    </location>
</feature>
<organism evidence="8 9">
    <name type="scientific">Vitrella brassicaformis (strain CCMP3155)</name>
    <dbReference type="NCBI Taxonomy" id="1169540"/>
    <lineage>
        <taxon>Eukaryota</taxon>
        <taxon>Sar</taxon>
        <taxon>Alveolata</taxon>
        <taxon>Colpodellida</taxon>
        <taxon>Vitrellaceae</taxon>
        <taxon>Vitrella</taxon>
    </lineage>
</organism>
<dbReference type="InterPro" id="IPR002293">
    <property type="entry name" value="AA/rel_permease1"/>
</dbReference>
<dbReference type="OrthoDB" id="5982228at2759"/>
<name>A0A0G4ENW6_VITBC</name>
<evidence type="ECO:0008006" key="10">
    <source>
        <dbReference type="Google" id="ProtNLM"/>
    </source>
</evidence>
<dbReference type="Gene3D" id="1.20.1740.10">
    <property type="entry name" value="Amino acid/polyamine transporter I"/>
    <property type="match status" value="1"/>
</dbReference>
<feature type="transmembrane region" description="Helical" evidence="7">
    <location>
        <begin position="284"/>
        <end position="308"/>
    </location>
</feature>
<evidence type="ECO:0000256" key="4">
    <source>
        <dbReference type="ARBA" id="ARBA00022989"/>
    </source>
</evidence>
<feature type="transmembrane region" description="Helical" evidence="7">
    <location>
        <begin position="250"/>
        <end position="272"/>
    </location>
</feature>
<feature type="transmembrane region" description="Helical" evidence="7">
    <location>
        <begin position="115"/>
        <end position="136"/>
    </location>
</feature>
<dbReference type="GO" id="GO:0016020">
    <property type="term" value="C:membrane"/>
    <property type="evidence" value="ECO:0007669"/>
    <property type="project" value="UniProtKB-SubCell"/>
</dbReference>
<keyword evidence="5 7" id="KW-0472">Membrane</keyword>
<reference evidence="8 9" key="1">
    <citation type="submission" date="2014-11" db="EMBL/GenBank/DDBJ databases">
        <authorList>
            <person name="Zhu J."/>
            <person name="Qi W."/>
            <person name="Song R."/>
        </authorList>
    </citation>
    <scope>NUCLEOTIDE SEQUENCE [LARGE SCALE GENOMIC DNA]</scope>
</reference>
<dbReference type="OMA" id="LMFGWAP"/>
<evidence type="ECO:0000256" key="1">
    <source>
        <dbReference type="ARBA" id="ARBA00004141"/>
    </source>
</evidence>
<dbReference type="InParanoid" id="A0A0G4ENW6"/>
<evidence type="ECO:0000313" key="9">
    <source>
        <dbReference type="Proteomes" id="UP000041254"/>
    </source>
</evidence>
<dbReference type="Pfam" id="PF13520">
    <property type="entry name" value="AA_permease_2"/>
    <property type="match status" value="1"/>
</dbReference>
<accession>A0A0G4ENW6</accession>
<evidence type="ECO:0000256" key="3">
    <source>
        <dbReference type="ARBA" id="ARBA00022692"/>
    </source>
</evidence>
<feature type="transmembrane region" description="Helical" evidence="7">
    <location>
        <begin position="83"/>
        <end position="103"/>
    </location>
</feature>
<evidence type="ECO:0000313" key="8">
    <source>
        <dbReference type="EMBL" id="CEL99490.1"/>
    </source>
</evidence>
<feature type="transmembrane region" description="Helical" evidence="7">
    <location>
        <begin position="385"/>
        <end position="403"/>
    </location>
</feature>
<dbReference type="VEuPathDB" id="CryptoDB:Vbra_12600"/>
<proteinExistence type="predicted"/>
<keyword evidence="2" id="KW-0813">Transport</keyword>
<dbReference type="AlphaFoldDB" id="A0A0G4ENW6"/>
<feature type="transmembrane region" description="Helical" evidence="7">
    <location>
        <begin position="448"/>
        <end position="472"/>
    </location>
</feature>
<keyword evidence="3 7" id="KW-0812">Transmembrane</keyword>
<dbReference type="Proteomes" id="UP000041254">
    <property type="component" value="Unassembled WGS sequence"/>
</dbReference>
<feature type="transmembrane region" description="Helical" evidence="7">
    <location>
        <begin position="492"/>
        <end position="511"/>
    </location>
</feature>
<evidence type="ECO:0000256" key="6">
    <source>
        <dbReference type="SAM" id="MobiDB-lite"/>
    </source>
</evidence>
<dbReference type="EMBL" id="CDMY01000281">
    <property type="protein sequence ID" value="CEL99490.1"/>
    <property type="molecule type" value="Genomic_DNA"/>
</dbReference>
<keyword evidence="4 7" id="KW-1133">Transmembrane helix</keyword>
<keyword evidence="9" id="KW-1185">Reference proteome</keyword>
<feature type="transmembrane region" description="Helical" evidence="7">
    <location>
        <begin position="328"/>
        <end position="352"/>
    </location>
</feature>
<feature type="transmembrane region" description="Helical" evidence="7">
    <location>
        <begin position="184"/>
        <end position="204"/>
    </location>
</feature>
<evidence type="ECO:0000256" key="2">
    <source>
        <dbReference type="ARBA" id="ARBA00022448"/>
    </source>
</evidence>
<evidence type="ECO:0000256" key="5">
    <source>
        <dbReference type="ARBA" id="ARBA00023136"/>
    </source>
</evidence>
<gene>
    <name evidence="8" type="ORF">Vbra_12600</name>
</gene>
<dbReference type="PANTHER" id="PTHR43243:SF4">
    <property type="entry name" value="CATIONIC AMINO ACID TRANSPORTER 4"/>
    <property type="match status" value="1"/>
</dbReference>
<evidence type="ECO:0000256" key="7">
    <source>
        <dbReference type="SAM" id="Phobius"/>
    </source>
</evidence>
<sequence>MRGWRLAGPGFLGSRQPSSSRPHLEMMRRKSLTDLADETAAGADAGLERCLTSNDLLLIGVGKVVGSGIFVLSGVAARRAGPAVVVSFLIAGLSAMCSSLCYAELATRIPIAGSAYSFTFCTSGELPAFLLGWTLAFEYTVGAATIARGWASYTQGFFTGLGAPLSPSPAGAPFVLVTQSAPIIASRGVFAASLILLLGAIICVGIKATSVLNGVITAFKVAALAAFVLGALAYVDGSLWSNFAPNGVEGILSGAATISFAYIGFDAVASLAEECRSPRHSLPYGLVGSVAVSSVIYVAVAACLTLIVPWSSVDLSAPLAAAFRGRSAWLELFISGGAVIGLIAGALVSLVAGPRLYFAMARDRLLPTWLSHVDQTFRTPVRSTALMAIVAALLASFLDIARLAEMTSIGTLTAFTFVCAGVIMIRSREAVLAVLPSPPVDRDREGDPGLALALVGYLVGCGLLAVSTKAAIASIQLGVFGGTNSTLVEPSAVIHRLTFCGGLVLAVSSALRITKKVEIDEFDELVIRQREAAATAASAAAAAAATSPKSPKRTLICMRPSIQQGGEGDEGEGLLGPGSAGGADGEVFEIPAPPWIPLLGMGGWVRA</sequence>
<comment type="subcellular location">
    <subcellularLocation>
        <location evidence="1">Membrane</location>
        <topology evidence="1">Multi-pass membrane protein</topology>
    </subcellularLocation>
</comment>
<dbReference type="GO" id="GO:0015171">
    <property type="term" value="F:amino acid transmembrane transporter activity"/>
    <property type="evidence" value="ECO:0007669"/>
    <property type="project" value="TreeGrafter"/>
</dbReference>
<dbReference type="STRING" id="1169540.A0A0G4ENW6"/>
<feature type="transmembrane region" description="Helical" evidence="7">
    <location>
        <begin position="409"/>
        <end position="427"/>
    </location>
</feature>